<sequence length="185" mass="21446">MACLIRARLLNYICSNTSLDRNAAILWTDSTVALSLIRGDRNRWKTFVCNRTTEILHYTTPSQWRHCPGSQNPADFISRGISPAEISSLDIWWNGPDWLSQHPDNWPTKSDSLKEIPQCTAEARMPEVQPVCTAIFQPVINVSYFSLYTRLLRFTAWILRLPNCKSKHRLFQELTSDEIEKIKDY</sequence>
<keyword evidence="2" id="KW-1185">Reference proteome</keyword>
<dbReference type="PANTHER" id="PTHR47331">
    <property type="entry name" value="PHD-TYPE DOMAIN-CONTAINING PROTEIN"/>
    <property type="match status" value="1"/>
</dbReference>
<dbReference type="Proteomes" id="UP000499080">
    <property type="component" value="Unassembled WGS sequence"/>
</dbReference>
<dbReference type="OrthoDB" id="6435395at2759"/>
<name>A0A4Y2IQ90_ARAVE</name>
<organism evidence="1 2">
    <name type="scientific">Araneus ventricosus</name>
    <name type="common">Orbweaver spider</name>
    <name type="synonym">Epeira ventricosa</name>
    <dbReference type="NCBI Taxonomy" id="182803"/>
    <lineage>
        <taxon>Eukaryota</taxon>
        <taxon>Metazoa</taxon>
        <taxon>Ecdysozoa</taxon>
        <taxon>Arthropoda</taxon>
        <taxon>Chelicerata</taxon>
        <taxon>Arachnida</taxon>
        <taxon>Araneae</taxon>
        <taxon>Araneomorphae</taxon>
        <taxon>Entelegynae</taxon>
        <taxon>Araneoidea</taxon>
        <taxon>Araneidae</taxon>
        <taxon>Araneus</taxon>
    </lineage>
</organism>
<comment type="caution">
    <text evidence="1">The sequence shown here is derived from an EMBL/GenBank/DDBJ whole genome shotgun (WGS) entry which is preliminary data.</text>
</comment>
<evidence type="ECO:0000313" key="1">
    <source>
        <dbReference type="EMBL" id="GBM80031.1"/>
    </source>
</evidence>
<evidence type="ECO:0000313" key="2">
    <source>
        <dbReference type="Proteomes" id="UP000499080"/>
    </source>
</evidence>
<protein>
    <submittedName>
        <fullName evidence="1">Uncharacterized protein</fullName>
    </submittedName>
</protein>
<gene>
    <name evidence="1" type="ORF">AVEN_202542_1</name>
</gene>
<dbReference type="EMBL" id="BGPR01002856">
    <property type="protein sequence ID" value="GBM80031.1"/>
    <property type="molecule type" value="Genomic_DNA"/>
</dbReference>
<proteinExistence type="predicted"/>
<reference evidence="1 2" key="1">
    <citation type="journal article" date="2019" name="Sci. Rep.">
        <title>Orb-weaving spider Araneus ventricosus genome elucidates the spidroin gene catalogue.</title>
        <authorList>
            <person name="Kono N."/>
            <person name="Nakamura H."/>
            <person name="Ohtoshi R."/>
            <person name="Moran D.A.P."/>
            <person name="Shinohara A."/>
            <person name="Yoshida Y."/>
            <person name="Fujiwara M."/>
            <person name="Mori M."/>
            <person name="Tomita M."/>
            <person name="Arakawa K."/>
        </authorList>
    </citation>
    <scope>NUCLEOTIDE SEQUENCE [LARGE SCALE GENOMIC DNA]</scope>
</reference>
<accession>A0A4Y2IQ90</accession>
<dbReference type="AlphaFoldDB" id="A0A4Y2IQ90"/>